<protein>
    <recommendedName>
        <fullName evidence="1">Fido domain-containing protein</fullName>
    </recommendedName>
</protein>
<name>A0A645DYJ2_9ZZZZ</name>
<dbReference type="SUPFAM" id="SSF140931">
    <property type="entry name" value="Fic-like"/>
    <property type="match status" value="1"/>
</dbReference>
<dbReference type="NCBIfam" id="TIGR01550">
    <property type="entry name" value="DOC_P1"/>
    <property type="match status" value="1"/>
</dbReference>
<dbReference type="InterPro" id="IPR003812">
    <property type="entry name" value="Fido"/>
</dbReference>
<comment type="caution">
    <text evidence="2">The sequence shown here is derived from an EMBL/GenBank/DDBJ whole genome shotgun (WGS) entry which is preliminary data.</text>
</comment>
<dbReference type="PANTHER" id="PTHR39426:SF1">
    <property type="entry name" value="HOMOLOGY TO DEATH-ON-CURING PROTEIN OF PHAGE P1"/>
    <property type="match status" value="1"/>
</dbReference>
<proteinExistence type="predicted"/>
<gene>
    <name evidence="2" type="ORF">SDC9_140539</name>
</gene>
<dbReference type="InterPro" id="IPR036597">
    <property type="entry name" value="Fido-like_dom_sf"/>
</dbReference>
<dbReference type="EMBL" id="VSSQ01040208">
    <property type="protein sequence ID" value="MPM93402.1"/>
    <property type="molecule type" value="Genomic_DNA"/>
</dbReference>
<evidence type="ECO:0000313" key="2">
    <source>
        <dbReference type="EMBL" id="MPM93402.1"/>
    </source>
</evidence>
<sequence>MKCSTLTQLIEFHKRITIKTGGSDGIRDKGLLESALNRPFATFSGEDLYTPTEKKIAVVTHSLISNHGFVDGNKRIGVSTMILLSKINNINLKFTQQELIELGISTAKGKYSEEDIFNWILNHKD</sequence>
<reference evidence="2" key="1">
    <citation type="submission" date="2019-08" db="EMBL/GenBank/DDBJ databases">
        <authorList>
            <person name="Kucharzyk K."/>
            <person name="Murdoch R.W."/>
            <person name="Higgins S."/>
            <person name="Loffler F."/>
        </authorList>
    </citation>
    <scope>NUCLEOTIDE SEQUENCE</scope>
</reference>
<accession>A0A645DYJ2</accession>
<dbReference type="Gene3D" id="1.20.120.1870">
    <property type="entry name" value="Fic/DOC protein, Fido domain"/>
    <property type="match status" value="1"/>
</dbReference>
<feature type="domain" description="Fido" evidence="1">
    <location>
        <begin position="4"/>
        <end position="122"/>
    </location>
</feature>
<dbReference type="GO" id="GO:0016301">
    <property type="term" value="F:kinase activity"/>
    <property type="evidence" value="ECO:0007669"/>
    <property type="project" value="InterPro"/>
</dbReference>
<organism evidence="2">
    <name type="scientific">bioreactor metagenome</name>
    <dbReference type="NCBI Taxonomy" id="1076179"/>
    <lineage>
        <taxon>unclassified sequences</taxon>
        <taxon>metagenomes</taxon>
        <taxon>ecological metagenomes</taxon>
    </lineage>
</organism>
<dbReference type="InterPro" id="IPR053737">
    <property type="entry name" value="Type_II_TA_Toxin"/>
</dbReference>
<dbReference type="PANTHER" id="PTHR39426">
    <property type="entry name" value="HOMOLOGY TO DEATH-ON-CURING PROTEIN OF PHAGE P1"/>
    <property type="match status" value="1"/>
</dbReference>
<evidence type="ECO:0000259" key="1">
    <source>
        <dbReference type="PROSITE" id="PS51459"/>
    </source>
</evidence>
<dbReference type="Pfam" id="PF02661">
    <property type="entry name" value="Fic"/>
    <property type="match status" value="1"/>
</dbReference>
<dbReference type="PROSITE" id="PS51459">
    <property type="entry name" value="FIDO"/>
    <property type="match status" value="1"/>
</dbReference>
<dbReference type="InterPro" id="IPR006440">
    <property type="entry name" value="Doc"/>
</dbReference>
<dbReference type="AlphaFoldDB" id="A0A645DYJ2"/>